<evidence type="ECO:0000313" key="9">
    <source>
        <dbReference type="Proteomes" id="UP001595818"/>
    </source>
</evidence>
<dbReference type="InterPro" id="IPR050463">
    <property type="entry name" value="Gfo/Idh/MocA_oxidrdct_glycsds"/>
</dbReference>
<evidence type="ECO:0000256" key="4">
    <source>
        <dbReference type="ARBA" id="ARBA00023027"/>
    </source>
</evidence>
<dbReference type="Pfam" id="PF01408">
    <property type="entry name" value="GFO_IDH_MocA"/>
    <property type="match status" value="1"/>
</dbReference>
<name>A0ABV9SXG8_9BACT</name>
<dbReference type="Pfam" id="PF21252">
    <property type="entry name" value="Glyco_hydro_109_C"/>
    <property type="match status" value="1"/>
</dbReference>
<dbReference type="Gene3D" id="3.40.50.720">
    <property type="entry name" value="NAD(P)-binding Rossmann-like Domain"/>
    <property type="match status" value="1"/>
</dbReference>
<proteinExistence type="inferred from homology"/>
<evidence type="ECO:0000256" key="1">
    <source>
        <dbReference type="ARBA" id="ARBA00001911"/>
    </source>
</evidence>
<dbReference type="InterPro" id="IPR036291">
    <property type="entry name" value="NAD(P)-bd_dom_sf"/>
</dbReference>
<dbReference type="Proteomes" id="UP001595818">
    <property type="component" value="Unassembled WGS sequence"/>
</dbReference>
<keyword evidence="4" id="KW-0520">NAD</keyword>
<dbReference type="PANTHER" id="PTHR43818">
    <property type="entry name" value="BCDNA.GH03377"/>
    <property type="match status" value="1"/>
</dbReference>
<reference evidence="9" key="1">
    <citation type="journal article" date="2019" name="Int. J. Syst. Evol. Microbiol.">
        <title>The Global Catalogue of Microorganisms (GCM) 10K type strain sequencing project: providing services to taxonomists for standard genome sequencing and annotation.</title>
        <authorList>
            <consortium name="The Broad Institute Genomics Platform"/>
            <consortium name="The Broad Institute Genome Sequencing Center for Infectious Disease"/>
            <person name="Wu L."/>
            <person name="Ma J."/>
        </authorList>
    </citation>
    <scope>NUCLEOTIDE SEQUENCE [LARGE SCALE GENOMIC DNA]</scope>
    <source>
        <strain evidence="9">CGMCC 4.7466</strain>
    </source>
</reference>
<evidence type="ECO:0000259" key="7">
    <source>
        <dbReference type="Pfam" id="PF21252"/>
    </source>
</evidence>
<comment type="cofactor">
    <cofactor evidence="1">
        <name>NAD(+)</name>
        <dbReference type="ChEBI" id="CHEBI:57540"/>
    </cofactor>
</comment>
<feature type="domain" description="Glycosyl hydrolase 109 C-terminal" evidence="7">
    <location>
        <begin position="178"/>
        <end position="343"/>
    </location>
</feature>
<dbReference type="RefSeq" id="WP_377062148.1">
    <property type="nucleotide sequence ID" value="NZ_JBHSJJ010000002.1"/>
</dbReference>
<dbReference type="EMBL" id="JBHSJJ010000002">
    <property type="protein sequence ID" value="MFC4871043.1"/>
    <property type="molecule type" value="Genomic_DNA"/>
</dbReference>
<feature type="domain" description="Gfo/Idh/MocA-like oxidoreductase N-terminal" evidence="6">
    <location>
        <begin position="41"/>
        <end position="165"/>
    </location>
</feature>
<keyword evidence="3" id="KW-0378">Hydrolase</keyword>
<evidence type="ECO:0000259" key="6">
    <source>
        <dbReference type="Pfam" id="PF01408"/>
    </source>
</evidence>
<evidence type="ECO:0000256" key="2">
    <source>
        <dbReference type="ARBA" id="ARBA00009329"/>
    </source>
</evidence>
<keyword evidence="5" id="KW-0326">Glycosidase</keyword>
<dbReference type="Gene3D" id="3.30.360.10">
    <property type="entry name" value="Dihydrodipicolinate Reductase, domain 2"/>
    <property type="match status" value="1"/>
</dbReference>
<protein>
    <submittedName>
        <fullName evidence="8">Gfo/Idh/MocA family protein</fullName>
    </submittedName>
</protein>
<accession>A0ABV9SXG8</accession>
<comment type="similarity">
    <text evidence="2">Belongs to the Gfo/Idh/MocA family. Glycosyl hydrolase 109 subfamily.</text>
</comment>
<dbReference type="PANTHER" id="PTHR43818:SF1">
    <property type="entry name" value="GLYCOSYL HYDROLASE FAMILY 109 PROTEIN"/>
    <property type="match status" value="1"/>
</dbReference>
<dbReference type="InterPro" id="IPR049303">
    <property type="entry name" value="Glyco_hydro_109_C"/>
</dbReference>
<keyword evidence="9" id="KW-1185">Reference proteome</keyword>
<gene>
    <name evidence="8" type="ORF">ACFPFU_05050</name>
</gene>
<dbReference type="InterPro" id="IPR000683">
    <property type="entry name" value="Gfo/Idh/MocA-like_OxRdtase_N"/>
</dbReference>
<evidence type="ECO:0000313" key="8">
    <source>
        <dbReference type="EMBL" id="MFC4871043.1"/>
    </source>
</evidence>
<organism evidence="8 9">
    <name type="scientific">Negadavirga shengliensis</name>
    <dbReference type="NCBI Taxonomy" id="1389218"/>
    <lineage>
        <taxon>Bacteria</taxon>
        <taxon>Pseudomonadati</taxon>
        <taxon>Bacteroidota</taxon>
        <taxon>Cytophagia</taxon>
        <taxon>Cytophagales</taxon>
        <taxon>Cyclobacteriaceae</taxon>
        <taxon>Negadavirga</taxon>
    </lineage>
</organism>
<comment type="caution">
    <text evidence="8">The sequence shown here is derived from an EMBL/GenBank/DDBJ whole genome shotgun (WGS) entry which is preliminary data.</text>
</comment>
<dbReference type="SUPFAM" id="SSF51735">
    <property type="entry name" value="NAD(P)-binding Rossmann-fold domains"/>
    <property type="match status" value="1"/>
</dbReference>
<evidence type="ECO:0000256" key="3">
    <source>
        <dbReference type="ARBA" id="ARBA00022801"/>
    </source>
</evidence>
<evidence type="ECO:0000256" key="5">
    <source>
        <dbReference type="ARBA" id="ARBA00023295"/>
    </source>
</evidence>
<sequence>MNKEGLINKRRQFIKTIGLGTGALLANRGLAFSSGSGRTVRLGFVGVGARGISMLKIALSLEGVEVAAICDILEDRVSRAQDFVEAAGQPRPQGYSRGPEDYKRLVEQSNLDAVYTATPWHLHAPVMLAAMKAGKYGGTEMPACSGIDEAWELVETSEKTGMPCMLMENYCYMQNVQMILNMAHQDVFGDLSHCEVGYQHDTRYVSINAKGELLWRAEDKLAHNGNRYPTHAIGPAAQWLDINRGDRFEYLVSMSSRQVGMNHYAKRISGPDHPNARLDFQLGDVNTTLIKTNKGITVTLYYDCQTPRPVDFIWRIQGTKGIYSGTLNKIHLEDRSRPHQWEETSAYVQEYDHPNWKKEGELAKSHGHGGSDYFCMLDFVQAVRNRTEVPIDVYDAATWSVITALTESSVNHKSQAVDFPDFTRGKWKSRIPHPIKTI</sequence>